<feature type="domain" description="FAD/NAD(P)-binding" evidence="6">
    <location>
        <begin position="7"/>
        <end position="292"/>
    </location>
</feature>
<comment type="similarity">
    <text evidence="5">Belongs to the ferredoxin--NADP reductase type 2 family.</text>
</comment>
<protein>
    <recommendedName>
        <fullName evidence="5">Ferredoxin--NADP reductase</fullName>
        <shortName evidence="5">FNR</shortName>
        <shortName evidence="5">Fd-NADP(+) reductase</shortName>
        <ecNumber evidence="5">1.18.1.2</ecNumber>
    </recommendedName>
</protein>
<dbReference type="PRINTS" id="PR00469">
    <property type="entry name" value="PNDRDTASEII"/>
</dbReference>
<feature type="binding site" evidence="5">
    <location>
        <position position="49"/>
    </location>
    <ligand>
        <name>FAD</name>
        <dbReference type="ChEBI" id="CHEBI:57692"/>
    </ligand>
</feature>
<keyword evidence="2 5" id="KW-0274">FAD</keyword>
<gene>
    <name evidence="7" type="primary">yumC</name>
    <name evidence="7" type="ORF">UREOM_1730</name>
</gene>
<evidence type="ECO:0000259" key="6">
    <source>
        <dbReference type="Pfam" id="PF07992"/>
    </source>
</evidence>
<dbReference type="RefSeq" id="WP_353289629.1">
    <property type="nucleotide sequence ID" value="NZ_BAABQM010000001.1"/>
</dbReference>
<sequence length="321" mass="36036">MENVKIYDVIVIGGGPVGLYATFIAGYLKLNCLCIEADEILGGQPNKVYPSKFIYDFPGYEKITGSELTQILEKQARQYSQYTSIQTGIKIVSYEIDEEGTIILIDDKLNHYFTKNVILTVGIGAFEPMKLEQFADSLTCEKVKYCLEPDHTYDNKKILILGGGDAAVDYAKHIQEKTNSLSVTLAHRRDKLRADGLTVEDLQQAGVKVLMPATLTGWTTNSCQFSFPDGSETQIEYDLLLVQYGLKNLGSNIHSWASFNKLANKFVVDEHFETNIKRFYAAGNCVSRPNRINMIIMGISEVNLIINRIRSEIPHEGRVGW</sequence>
<comment type="subunit">
    <text evidence="5">Homodimer.</text>
</comment>
<dbReference type="InterPro" id="IPR022890">
    <property type="entry name" value="Fd--NADP_Rdtase_type_2"/>
</dbReference>
<feature type="binding site" evidence="5">
    <location>
        <position position="126"/>
    </location>
    <ligand>
        <name>FAD</name>
        <dbReference type="ChEBI" id="CHEBI:57692"/>
    </ligand>
</feature>
<accession>A0ABP9U8H1</accession>
<keyword evidence="8" id="KW-1185">Reference proteome</keyword>
<keyword evidence="4 5" id="KW-0560">Oxidoreductase</keyword>
<proteinExistence type="inferred from homology"/>
<comment type="cofactor">
    <cofactor evidence="5">
        <name>FAD</name>
        <dbReference type="ChEBI" id="CHEBI:57692"/>
    </cofactor>
    <text evidence="5">Binds 1 FAD per subunit.</text>
</comment>
<name>A0ABP9U8H1_9BACT</name>
<dbReference type="InterPro" id="IPR050097">
    <property type="entry name" value="Ferredoxin-NADP_redctase_2"/>
</dbReference>
<comment type="caution">
    <text evidence="7">The sequence shown here is derived from an EMBL/GenBank/DDBJ whole genome shotgun (WGS) entry which is preliminary data.</text>
</comment>
<dbReference type="HAMAP" id="MF_01685">
    <property type="entry name" value="FENR2"/>
    <property type="match status" value="1"/>
</dbReference>
<organism evidence="7 8">
    <name type="scientific">Ureaplasma ceti</name>
    <dbReference type="NCBI Taxonomy" id="3119530"/>
    <lineage>
        <taxon>Bacteria</taxon>
        <taxon>Bacillati</taxon>
        <taxon>Mycoplasmatota</taxon>
        <taxon>Mycoplasmoidales</taxon>
        <taxon>Mycoplasmoidaceae</taxon>
        <taxon>Ureaplasma</taxon>
    </lineage>
</organism>
<dbReference type="PANTHER" id="PTHR48105">
    <property type="entry name" value="THIOREDOXIN REDUCTASE 1-RELATED-RELATED"/>
    <property type="match status" value="1"/>
</dbReference>
<evidence type="ECO:0000256" key="5">
    <source>
        <dbReference type="HAMAP-Rule" id="MF_01685"/>
    </source>
</evidence>
<dbReference type="Gene3D" id="3.50.50.60">
    <property type="entry name" value="FAD/NAD(P)-binding domain"/>
    <property type="match status" value="2"/>
</dbReference>
<dbReference type="EC" id="1.18.1.2" evidence="5"/>
<dbReference type="InterPro" id="IPR036188">
    <property type="entry name" value="FAD/NAD-bd_sf"/>
</dbReference>
<evidence type="ECO:0000313" key="8">
    <source>
        <dbReference type="Proteomes" id="UP001449582"/>
    </source>
</evidence>
<keyword evidence="1 5" id="KW-0285">Flavoprotein</keyword>
<dbReference type="EMBL" id="BAABQM010000001">
    <property type="protein sequence ID" value="GAA5414462.1"/>
    <property type="molecule type" value="Genomic_DNA"/>
</dbReference>
<comment type="catalytic activity">
    <reaction evidence="5">
        <text>2 reduced [2Fe-2S]-[ferredoxin] + NADP(+) + H(+) = 2 oxidized [2Fe-2S]-[ferredoxin] + NADPH</text>
        <dbReference type="Rhea" id="RHEA:20125"/>
        <dbReference type="Rhea" id="RHEA-COMP:10000"/>
        <dbReference type="Rhea" id="RHEA-COMP:10001"/>
        <dbReference type="ChEBI" id="CHEBI:15378"/>
        <dbReference type="ChEBI" id="CHEBI:33737"/>
        <dbReference type="ChEBI" id="CHEBI:33738"/>
        <dbReference type="ChEBI" id="CHEBI:57783"/>
        <dbReference type="ChEBI" id="CHEBI:58349"/>
        <dbReference type="EC" id="1.18.1.2"/>
    </reaction>
</comment>
<evidence type="ECO:0000256" key="2">
    <source>
        <dbReference type="ARBA" id="ARBA00022827"/>
    </source>
</evidence>
<feature type="binding site" evidence="5">
    <location>
        <position position="44"/>
    </location>
    <ligand>
        <name>FAD</name>
        <dbReference type="ChEBI" id="CHEBI:57692"/>
    </ligand>
</feature>
<feature type="binding site" evidence="5">
    <location>
        <position position="89"/>
    </location>
    <ligand>
        <name>FAD</name>
        <dbReference type="ChEBI" id="CHEBI:57692"/>
    </ligand>
</feature>
<dbReference type="Pfam" id="PF07992">
    <property type="entry name" value="Pyr_redox_2"/>
    <property type="match status" value="1"/>
</dbReference>
<evidence type="ECO:0000256" key="3">
    <source>
        <dbReference type="ARBA" id="ARBA00022857"/>
    </source>
</evidence>
<dbReference type="Proteomes" id="UP001449582">
    <property type="component" value="Unassembled WGS sequence"/>
</dbReference>
<dbReference type="SUPFAM" id="SSF51905">
    <property type="entry name" value="FAD/NAD(P)-binding domain"/>
    <property type="match status" value="1"/>
</dbReference>
<evidence type="ECO:0000256" key="1">
    <source>
        <dbReference type="ARBA" id="ARBA00022630"/>
    </source>
</evidence>
<keyword evidence="3 5" id="KW-0521">NADP</keyword>
<comment type="caution">
    <text evidence="5">Lacks conserved residue(s) required for the propagation of feature annotation.</text>
</comment>
<dbReference type="PRINTS" id="PR00368">
    <property type="entry name" value="FADPNR"/>
</dbReference>
<evidence type="ECO:0000313" key="7">
    <source>
        <dbReference type="EMBL" id="GAA5414462.1"/>
    </source>
</evidence>
<reference evidence="7" key="1">
    <citation type="submission" date="2024-02" db="EMBL/GenBank/DDBJ databases">
        <title>Draft genome sequence of new strains in genus Ureaplasma.</title>
        <authorList>
            <person name="Nakajima Y."/>
            <person name="Segawa T."/>
        </authorList>
    </citation>
    <scope>NUCLEOTIDE SEQUENCE [LARGE SCALE GENOMIC DNA]</scope>
    <source>
        <strain evidence="7">OM1</strain>
    </source>
</reference>
<evidence type="ECO:0000256" key="4">
    <source>
        <dbReference type="ARBA" id="ARBA00023002"/>
    </source>
</evidence>
<feature type="binding site" evidence="5">
    <location>
        <position position="36"/>
    </location>
    <ligand>
        <name>FAD</name>
        <dbReference type="ChEBI" id="CHEBI:57692"/>
    </ligand>
</feature>
<dbReference type="InterPro" id="IPR023753">
    <property type="entry name" value="FAD/NAD-binding_dom"/>
</dbReference>